<proteinExistence type="inferred from homology"/>
<comment type="cofactor">
    <cofactor evidence="13">
        <name>iron-sulfur cluster</name>
        <dbReference type="ChEBI" id="CHEBI:30408"/>
    </cofactor>
</comment>
<comment type="function">
    <text evidence="13">CRISPR (clustered regularly interspaced short palindromic repeat) is an adaptive immune system that provides protection against mobile genetic elements (viruses, transposable elements and conjugative plasmids). CRISPR clusters contain sequences complementary to antecedent mobile elements and target invading nucleic acids. CRISPR clusters are transcribed and processed into CRISPR RNA (crRNA).</text>
</comment>
<dbReference type="InterPro" id="IPR011604">
    <property type="entry name" value="PDDEXK-like_dom_sf"/>
</dbReference>
<evidence type="ECO:0000256" key="6">
    <source>
        <dbReference type="ARBA" id="ARBA00022723"/>
    </source>
</evidence>
<dbReference type="AlphaFoldDB" id="A0A424YHG6"/>
<keyword evidence="7 13" id="KW-0378">Hydrolase</keyword>
<evidence type="ECO:0000256" key="1">
    <source>
        <dbReference type="ARBA" id="ARBA00001966"/>
    </source>
</evidence>
<dbReference type="Gene3D" id="3.90.320.10">
    <property type="match status" value="1"/>
</dbReference>
<comment type="cofactor">
    <cofactor evidence="1">
        <name>[4Fe-4S] cluster</name>
        <dbReference type="ChEBI" id="CHEBI:49883"/>
    </cofactor>
</comment>
<keyword evidence="10 13" id="KW-0411">Iron-sulfur</keyword>
<evidence type="ECO:0000256" key="4">
    <source>
        <dbReference type="ARBA" id="ARBA00020049"/>
    </source>
</evidence>
<gene>
    <name evidence="15" type="primary">cas4</name>
    <name evidence="15" type="ORF">D5R97_02025</name>
</gene>
<evidence type="ECO:0000256" key="2">
    <source>
        <dbReference type="ARBA" id="ARBA00009189"/>
    </source>
</evidence>
<evidence type="ECO:0000313" key="15">
    <source>
        <dbReference type="EMBL" id="RQD77584.1"/>
    </source>
</evidence>
<keyword evidence="12 13" id="KW-0464">Manganese</keyword>
<evidence type="ECO:0000256" key="5">
    <source>
        <dbReference type="ARBA" id="ARBA00022722"/>
    </source>
</evidence>
<dbReference type="Pfam" id="PF01930">
    <property type="entry name" value="Cas_Cas4"/>
    <property type="match status" value="1"/>
</dbReference>
<reference evidence="15 16" key="1">
    <citation type="submission" date="2018-08" db="EMBL/GenBank/DDBJ databases">
        <title>The metabolism and importance of syntrophic acetate oxidation coupled to methane or sulfide production in haloalkaline environments.</title>
        <authorList>
            <person name="Timmers P.H.A."/>
            <person name="Vavourakis C.D."/>
            <person name="Sorokin D.Y."/>
            <person name="Sinninghe Damste J.S."/>
            <person name="Muyzer G."/>
            <person name="Stams A.J.M."/>
            <person name="Plugge C.M."/>
        </authorList>
    </citation>
    <scope>NUCLEOTIDE SEQUENCE [LARGE SCALE GENOMIC DNA]</scope>
    <source>
        <strain evidence="15">MSAO_Bac1</strain>
    </source>
</reference>
<keyword evidence="9 13" id="KW-0408">Iron</keyword>
<accession>A0A424YHG6</accession>
<comment type="cofactor">
    <cofactor evidence="13">
        <name>Mg(2+)</name>
        <dbReference type="ChEBI" id="CHEBI:18420"/>
    </cofactor>
    <cofactor evidence="13">
        <name>Mn(2+)</name>
        <dbReference type="ChEBI" id="CHEBI:29035"/>
    </cofactor>
    <text evidence="13">Mg(2+) or Mn(2+) required for ssDNA cleavage activity.</text>
</comment>
<name>A0A424YHG6_9FIRM</name>
<evidence type="ECO:0000256" key="7">
    <source>
        <dbReference type="ARBA" id="ARBA00022801"/>
    </source>
</evidence>
<evidence type="ECO:0000256" key="13">
    <source>
        <dbReference type="RuleBase" id="RU365022"/>
    </source>
</evidence>
<dbReference type="GO" id="GO:0046872">
    <property type="term" value="F:metal ion binding"/>
    <property type="evidence" value="ECO:0007669"/>
    <property type="project" value="UniProtKB-KW"/>
</dbReference>
<dbReference type="GO" id="GO:0051536">
    <property type="term" value="F:iron-sulfur cluster binding"/>
    <property type="evidence" value="ECO:0007669"/>
    <property type="project" value="UniProtKB-KW"/>
</dbReference>
<protein>
    <recommendedName>
        <fullName evidence="4 13">CRISPR-associated exonuclease Cas4</fullName>
        <ecNumber evidence="3 13">3.1.12.1</ecNumber>
    </recommendedName>
</protein>
<evidence type="ECO:0000256" key="11">
    <source>
        <dbReference type="ARBA" id="ARBA00023118"/>
    </source>
</evidence>
<dbReference type="InterPro" id="IPR022765">
    <property type="entry name" value="Dna2/Cas4_DUF83"/>
</dbReference>
<dbReference type="PANTHER" id="PTHR36531">
    <property type="entry name" value="CRISPR-ASSOCIATED EXONUCLEASE CAS4"/>
    <property type="match status" value="1"/>
</dbReference>
<organism evidence="15 16">
    <name type="scientific">Candidatus Syntrophonatronum acetioxidans</name>
    <dbReference type="NCBI Taxonomy" id="1795816"/>
    <lineage>
        <taxon>Bacteria</taxon>
        <taxon>Bacillati</taxon>
        <taxon>Bacillota</taxon>
        <taxon>Clostridia</taxon>
        <taxon>Eubacteriales</taxon>
        <taxon>Syntrophomonadaceae</taxon>
        <taxon>Candidatus Syntrophonatronum</taxon>
    </lineage>
</organism>
<evidence type="ECO:0000256" key="12">
    <source>
        <dbReference type="ARBA" id="ARBA00023211"/>
    </source>
</evidence>
<evidence type="ECO:0000256" key="9">
    <source>
        <dbReference type="ARBA" id="ARBA00023004"/>
    </source>
</evidence>
<dbReference type="GO" id="GO:0051607">
    <property type="term" value="P:defense response to virus"/>
    <property type="evidence" value="ECO:0007669"/>
    <property type="project" value="UniProtKB-KW"/>
</dbReference>
<dbReference type="EMBL" id="QZAA01000062">
    <property type="protein sequence ID" value="RQD77584.1"/>
    <property type="molecule type" value="Genomic_DNA"/>
</dbReference>
<dbReference type="GO" id="GO:0004527">
    <property type="term" value="F:exonuclease activity"/>
    <property type="evidence" value="ECO:0007669"/>
    <property type="project" value="UniProtKB-KW"/>
</dbReference>
<dbReference type="PANTHER" id="PTHR36531:SF6">
    <property type="entry name" value="DNA REPLICATION ATP-DEPENDENT HELICASE_NUCLEASE DNA2"/>
    <property type="match status" value="1"/>
</dbReference>
<feature type="domain" description="DUF83" evidence="14">
    <location>
        <begin position="16"/>
        <end position="197"/>
    </location>
</feature>
<dbReference type="Proteomes" id="UP000285138">
    <property type="component" value="Unassembled WGS sequence"/>
</dbReference>
<sequence length="225" mass="25894">MIGIKIYDDDELLPLSGIQHFAFCERQWALIHVERQWAENVRTVEGKHLHQRVDDPYFSESRGAIKTIRSVPLLSRMLGLYGFADVIEYYSRSKSENFDEMIIIEYKRGKPKPDDRDEVQICAQAMCLEEMLKINLSVGYFFYGETRHRHKVLFSKELRERVVQLSRGMHELFVNGITPLAVKGKKCKNCSMSDICLPALGRKKTTAGKYIKSIIADATKDTLGD</sequence>
<dbReference type="EC" id="3.1.12.1" evidence="3 13"/>
<comment type="caution">
    <text evidence="15">The sequence shown here is derived from an EMBL/GenBank/DDBJ whole genome shotgun (WGS) entry which is preliminary data.</text>
</comment>
<keyword evidence="8 13" id="KW-0269">Exonuclease</keyword>
<evidence type="ECO:0000256" key="3">
    <source>
        <dbReference type="ARBA" id="ARBA00012768"/>
    </source>
</evidence>
<dbReference type="InterPro" id="IPR013343">
    <property type="entry name" value="CRISPR-assoc_prot_Cas4"/>
</dbReference>
<evidence type="ECO:0000313" key="16">
    <source>
        <dbReference type="Proteomes" id="UP000285138"/>
    </source>
</evidence>
<evidence type="ECO:0000256" key="8">
    <source>
        <dbReference type="ARBA" id="ARBA00022839"/>
    </source>
</evidence>
<keyword evidence="6 13" id="KW-0479">Metal-binding</keyword>
<evidence type="ECO:0000256" key="10">
    <source>
        <dbReference type="ARBA" id="ARBA00023014"/>
    </source>
</evidence>
<dbReference type="NCBIfam" id="TIGR00372">
    <property type="entry name" value="cas4"/>
    <property type="match status" value="1"/>
</dbReference>
<evidence type="ECO:0000259" key="14">
    <source>
        <dbReference type="Pfam" id="PF01930"/>
    </source>
</evidence>
<keyword evidence="11 13" id="KW-0051">Antiviral defense</keyword>
<keyword evidence="5 13" id="KW-0540">Nuclease</keyword>
<comment type="similarity">
    <text evidence="2 13">Belongs to the CRISPR-associated exonuclease Cas4 family.</text>
</comment>
<dbReference type="InterPro" id="IPR051827">
    <property type="entry name" value="Cas4_exonuclease"/>
</dbReference>